<name>A0ABV7YCB7_9ACTN</name>
<sequence>MTEPRWLDEAEDRAWRGFRRMIGLLNLQVYRDLADGSGLSEPDYDVLSTLSETPGQLYRVNRLAERLLWSRSRVSHQVTRMEQRGLVERSGSESDGRGSTVTLTRAGRRALEAAAPGHVESVRTNLIDLLTKQELATLERISRKVVTHLTPGQ</sequence>
<dbReference type="InterPro" id="IPR039422">
    <property type="entry name" value="MarR/SlyA-like"/>
</dbReference>
<dbReference type="Gene3D" id="1.10.10.10">
    <property type="entry name" value="Winged helix-like DNA-binding domain superfamily/Winged helix DNA-binding domain"/>
    <property type="match status" value="1"/>
</dbReference>
<dbReference type="InterPro" id="IPR036388">
    <property type="entry name" value="WH-like_DNA-bd_sf"/>
</dbReference>
<accession>A0ABV7YCB7</accession>
<dbReference type="SMART" id="SM00347">
    <property type="entry name" value="HTH_MARR"/>
    <property type="match status" value="1"/>
</dbReference>
<keyword evidence="3" id="KW-1185">Reference proteome</keyword>
<dbReference type="RefSeq" id="WP_205114377.1">
    <property type="nucleotide sequence ID" value="NZ_JAFBCM010000001.1"/>
</dbReference>
<dbReference type="PANTHER" id="PTHR33164">
    <property type="entry name" value="TRANSCRIPTIONAL REGULATOR, MARR FAMILY"/>
    <property type="match status" value="1"/>
</dbReference>
<dbReference type="PROSITE" id="PS50995">
    <property type="entry name" value="HTH_MARR_2"/>
    <property type="match status" value="1"/>
</dbReference>
<gene>
    <name evidence="2" type="ORF">ACFOUW_12835</name>
</gene>
<proteinExistence type="predicted"/>
<feature type="domain" description="HTH marR-type" evidence="1">
    <location>
        <begin position="11"/>
        <end position="147"/>
    </location>
</feature>
<dbReference type="Pfam" id="PF12802">
    <property type="entry name" value="MarR_2"/>
    <property type="match status" value="1"/>
</dbReference>
<organism evidence="2 3">
    <name type="scientific">Tenggerimyces flavus</name>
    <dbReference type="NCBI Taxonomy" id="1708749"/>
    <lineage>
        <taxon>Bacteria</taxon>
        <taxon>Bacillati</taxon>
        <taxon>Actinomycetota</taxon>
        <taxon>Actinomycetes</taxon>
        <taxon>Propionibacteriales</taxon>
        <taxon>Nocardioidaceae</taxon>
        <taxon>Tenggerimyces</taxon>
    </lineage>
</organism>
<comment type="caution">
    <text evidence="2">The sequence shown here is derived from an EMBL/GenBank/DDBJ whole genome shotgun (WGS) entry which is preliminary data.</text>
</comment>
<evidence type="ECO:0000313" key="3">
    <source>
        <dbReference type="Proteomes" id="UP001595699"/>
    </source>
</evidence>
<dbReference type="PANTHER" id="PTHR33164:SF99">
    <property type="entry name" value="MARR FAMILY REGULATORY PROTEIN"/>
    <property type="match status" value="1"/>
</dbReference>
<dbReference type="SUPFAM" id="SSF46785">
    <property type="entry name" value="Winged helix' DNA-binding domain"/>
    <property type="match status" value="1"/>
</dbReference>
<evidence type="ECO:0000259" key="1">
    <source>
        <dbReference type="PROSITE" id="PS50995"/>
    </source>
</evidence>
<dbReference type="PRINTS" id="PR00598">
    <property type="entry name" value="HTHMARR"/>
</dbReference>
<dbReference type="EMBL" id="JBHRZH010000009">
    <property type="protein sequence ID" value="MFC3761724.1"/>
    <property type="molecule type" value="Genomic_DNA"/>
</dbReference>
<dbReference type="InterPro" id="IPR036390">
    <property type="entry name" value="WH_DNA-bd_sf"/>
</dbReference>
<protein>
    <submittedName>
        <fullName evidence="2">MarR family winged helix-turn-helix transcriptional regulator</fullName>
    </submittedName>
</protein>
<dbReference type="InterPro" id="IPR000835">
    <property type="entry name" value="HTH_MarR-typ"/>
</dbReference>
<reference evidence="3" key="1">
    <citation type="journal article" date="2019" name="Int. J. Syst. Evol. Microbiol.">
        <title>The Global Catalogue of Microorganisms (GCM) 10K type strain sequencing project: providing services to taxonomists for standard genome sequencing and annotation.</title>
        <authorList>
            <consortium name="The Broad Institute Genomics Platform"/>
            <consortium name="The Broad Institute Genome Sequencing Center for Infectious Disease"/>
            <person name="Wu L."/>
            <person name="Ma J."/>
        </authorList>
    </citation>
    <scope>NUCLEOTIDE SEQUENCE [LARGE SCALE GENOMIC DNA]</scope>
    <source>
        <strain evidence="3">CGMCC 4.7241</strain>
    </source>
</reference>
<dbReference type="Proteomes" id="UP001595699">
    <property type="component" value="Unassembled WGS sequence"/>
</dbReference>
<evidence type="ECO:0000313" key="2">
    <source>
        <dbReference type="EMBL" id="MFC3761724.1"/>
    </source>
</evidence>